<dbReference type="EMBL" id="FOQK01000004">
    <property type="protein sequence ID" value="SFH75576.1"/>
    <property type="molecule type" value="Genomic_DNA"/>
</dbReference>
<feature type="compositionally biased region" description="Low complexity" evidence="6">
    <location>
        <begin position="294"/>
        <end position="307"/>
    </location>
</feature>
<dbReference type="PANTHER" id="PTHR30288:SF0">
    <property type="entry name" value="FLAGELLAR HOOK-ASSOCIATED PROTEIN 2"/>
    <property type="match status" value="1"/>
</dbReference>
<proteinExistence type="inferred from homology"/>
<evidence type="ECO:0000313" key="10">
    <source>
        <dbReference type="Proteomes" id="UP000183639"/>
    </source>
</evidence>
<evidence type="ECO:0000256" key="6">
    <source>
        <dbReference type="SAM" id="MobiDB-lite"/>
    </source>
</evidence>
<feature type="region of interest" description="Disordered" evidence="6">
    <location>
        <begin position="287"/>
        <end position="307"/>
    </location>
</feature>
<evidence type="ECO:0000256" key="2">
    <source>
        <dbReference type="ARBA" id="ARBA00011255"/>
    </source>
</evidence>
<keyword evidence="4 5" id="KW-0975">Bacterial flagellum</keyword>
<gene>
    <name evidence="9" type="ORF">SAMN04487861_10413</name>
</gene>
<dbReference type="Pfam" id="PF07195">
    <property type="entry name" value="FliD_C"/>
    <property type="match status" value="1"/>
</dbReference>
<dbReference type="OrthoDB" id="9776025at2"/>
<evidence type="ECO:0000313" key="9">
    <source>
        <dbReference type="EMBL" id="SFH75576.1"/>
    </source>
</evidence>
<comment type="subunit">
    <text evidence="2 5">Homopentamer.</text>
</comment>
<protein>
    <recommendedName>
        <fullName evidence="5">Flagellar hook-associated protein 2</fullName>
        <shortName evidence="5">HAP2</shortName>
    </recommendedName>
    <alternativeName>
        <fullName evidence="5">Flagellar cap protein</fullName>
    </alternativeName>
</protein>
<sequence>MSVQGIYGLSGSGIDVDSMVKVGMLNKQSQYDKMYKKEVKNEWIKEAYTSLYSDLNTFKTSTMSTYKMSYTTNPMTAASTNSSVVSATANADAANMSHTVKVNSVSSNAYVQSESAITRNNASAGNSMYIKDIIGGSSKVIGMDEDAYRAVLDGAATEEDKNKIRNEVALSFEISNGDPKDKNTTTATISFTYAELYDSKQTLNDLAAKIKNANVNMTATYDSTNDAFSIYQKDGGVDNQIVLAVKNRTAAETKDGVTTNANADDAARALINNLNLAKVDGDSMTSLPELSEASDGVSSKSSTGSMTSVNTTAYEKNTSLNSIVADVDKKKIGEYGLSFTINDGTASKTIVYTAEQAASKSINDLMKDINGTGLNVTASLSNDGKLTLTNADSTKDITLTIDAMDKTDTAASSRSFLNTMFNAGLTAGHTTDTLTVAGTNGSVTIDGKDYATTSSKINVANVTYNVGAVGSATVSISQDTDKLIENVKKFVEDYNKMIDSLNSKYNETRYSDYDVLTKSQENAMTQDQITKWNEKEKSGLLYHDQTLGKIISAMREAIYTPVDSVDSNYNTMMSIGIESSTDRGHLRLDEDKLKKALAADPDCVYQLFSASGDAVNAKGESYTDYNKEGVINRITDKVNENLKTMKSYAGTSSSASDGSTLGDLILEMQTKMSNFKTMMDAFEKSLYKKYDAMEQAIQRLSMQANYITGGN</sequence>
<organism evidence="9 10">
    <name type="scientific">Selenomonas ruminantium</name>
    <dbReference type="NCBI Taxonomy" id="971"/>
    <lineage>
        <taxon>Bacteria</taxon>
        <taxon>Bacillati</taxon>
        <taxon>Bacillota</taxon>
        <taxon>Negativicutes</taxon>
        <taxon>Selenomonadales</taxon>
        <taxon>Selenomonadaceae</taxon>
        <taxon>Selenomonas</taxon>
    </lineage>
</organism>
<feature type="domain" description="Flagellar hook-associated protein 2 N-terminal" evidence="7">
    <location>
        <begin position="12"/>
        <end position="108"/>
    </location>
</feature>
<dbReference type="RefSeq" id="WP_075442303.1">
    <property type="nucleotide sequence ID" value="NZ_FOQK01000004.1"/>
</dbReference>
<name>A0A1I3CMM1_SELRU</name>
<evidence type="ECO:0000259" key="8">
    <source>
        <dbReference type="Pfam" id="PF07195"/>
    </source>
</evidence>
<keyword evidence="9" id="KW-0282">Flagellum</keyword>
<dbReference type="Pfam" id="PF02465">
    <property type="entry name" value="FliD_N"/>
    <property type="match status" value="1"/>
</dbReference>
<keyword evidence="9" id="KW-0969">Cilium</keyword>
<dbReference type="AlphaFoldDB" id="A0A1I3CMM1"/>
<dbReference type="InterPro" id="IPR040026">
    <property type="entry name" value="FliD"/>
</dbReference>
<keyword evidence="9" id="KW-0966">Cell projection</keyword>
<dbReference type="InterPro" id="IPR003481">
    <property type="entry name" value="FliD_N"/>
</dbReference>
<dbReference type="Proteomes" id="UP000183639">
    <property type="component" value="Unassembled WGS sequence"/>
</dbReference>
<comment type="subcellular location">
    <subcellularLocation>
        <location evidence="5">Secreted</location>
    </subcellularLocation>
    <subcellularLocation>
        <location evidence="5">Bacterial flagellum</location>
    </subcellularLocation>
</comment>
<evidence type="ECO:0000259" key="7">
    <source>
        <dbReference type="Pfam" id="PF02465"/>
    </source>
</evidence>
<comment type="similarity">
    <text evidence="1 5">Belongs to the FliD family.</text>
</comment>
<dbReference type="GO" id="GO:0009424">
    <property type="term" value="C:bacterial-type flagellum hook"/>
    <property type="evidence" value="ECO:0007669"/>
    <property type="project" value="UniProtKB-UniRule"/>
</dbReference>
<keyword evidence="3" id="KW-0175">Coiled coil</keyword>
<feature type="domain" description="Flagellar hook-associated protein 2 C-terminal" evidence="8">
    <location>
        <begin position="438"/>
        <end position="700"/>
    </location>
</feature>
<evidence type="ECO:0000256" key="3">
    <source>
        <dbReference type="ARBA" id="ARBA00023054"/>
    </source>
</evidence>
<comment type="function">
    <text evidence="5">Required for morphogenesis and for the elongation of the flagellar filament by facilitating polymerization of the flagellin monomers at the tip of growing filament. Forms a capping structure, which prevents flagellin subunits (transported through the central channel of the flagellum) from leaking out without polymerization at the distal end.</text>
</comment>
<dbReference type="GO" id="GO:0071973">
    <property type="term" value="P:bacterial-type flagellum-dependent cell motility"/>
    <property type="evidence" value="ECO:0007669"/>
    <property type="project" value="TreeGrafter"/>
</dbReference>
<evidence type="ECO:0000256" key="1">
    <source>
        <dbReference type="ARBA" id="ARBA00009764"/>
    </source>
</evidence>
<keyword evidence="5" id="KW-0964">Secreted</keyword>
<dbReference type="GO" id="GO:0009421">
    <property type="term" value="C:bacterial-type flagellum filament cap"/>
    <property type="evidence" value="ECO:0007669"/>
    <property type="project" value="InterPro"/>
</dbReference>
<evidence type="ECO:0000256" key="4">
    <source>
        <dbReference type="ARBA" id="ARBA00023143"/>
    </source>
</evidence>
<dbReference type="GO" id="GO:0007155">
    <property type="term" value="P:cell adhesion"/>
    <property type="evidence" value="ECO:0007669"/>
    <property type="project" value="InterPro"/>
</dbReference>
<dbReference type="GO" id="GO:0005576">
    <property type="term" value="C:extracellular region"/>
    <property type="evidence" value="ECO:0007669"/>
    <property type="project" value="UniProtKB-SubCell"/>
</dbReference>
<reference evidence="9 10" key="1">
    <citation type="submission" date="2016-10" db="EMBL/GenBank/DDBJ databases">
        <authorList>
            <person name="de Groot N.N."/>
        </authorList>
    </citation>
    <scope>NUCLEOTIDE SEQUENCE [LARGE SCALE GENOMIC DNA]</scope>
    <source>
        <strain evidence="9 10">Z108</strain>
    </source>
</reference>
<accession>A0A1I3CMM1</accession>
<dbReference type="InterPro" id="IPR010809">
    <property type="entry name" value="FliD_C"/>
</dbReference>
<evidence type="ECO:0000256" key="5">
    <source>
        <dbReference type="RuleBase" id="RU362066"/>
    </source>
</evidence>
<dbReference type="PANTHER" id="PTHR30288">
    <property type="entry name" value="FLAGELLAR CAP/ASSEMBLY PROTEIN FLID"/>
    <property type="match status" value="1"/>
</dbReference>